<keyword evidence="7" id="KW-0862">Zinc</keyword>
<dbReference type="PATRIC" id="fig|106634.4.peg.1404"/>
<dbReference type="STRING" id="106634.TVD_06860"/>
<dbReference type="GO" id="GO:0046872">
    <property type="term" value="F:metal ion binding"/>
    <property type="evidence" value="ECO:0007669"/>
    <property type="project" value="UniProtKB-KW"/>
</dbReference>
<dbReference type="Pfam" id="PF01435">
    <property type="entry name" value="Peptidase_M48"/>
    <property type="match status" value="1"/>
</dbReference>
<evidence type="ECO:0000256" key="5">
    <source>
        <dbReference type="ARBA" id="ARBA00022723"/>
    </source>
</evidence>
<reference evidence="14 15" key="1">
    <citation type="submission" date="2015-04" db="EMBL/GenBank/DDBJ databases">
        <title>Complete Sequence for the Genome of the Thioalkalivibrio versutus D301.</title>
        <authorList>
            <person name="Mu T."/>
            <person name="Zhou J."/>
            <person name="Xu X."/>
        </authorList>
    </citation>
    <scope>NUCLEOTIDE SEQUENCE [LARGE SCALE GENOMIC DNA]</scope>
    <source>
        <strain evidence="14 15">D301</strain>
    </source>
</reference>
<keyword evidence="2" id="KW-1003">Cell membrane</keyword>
<dbReference type="PANTHER" id="PTHR43221">
    <property type="entry name" value="PROTEASE HTPX"/>
    <property type="match status" value="1"/>
</dbReference>
<dbReference type="Proteomes" id="UP000064201">
    <property type="component" value="Chromosome"/>
</dbReference>
<evidence type="ECO:0000313" key="14">
    <source>
        <dbReference type="EMBL" id="AKJ95096.1"/>
    </source>
</evidence>
<dbReference type="AlphaFoldDB" id="A0A0G3G8A7"/>
<evidence type="ECO:0000256" key="1">
    <source>
        <dbReference type="ARBA" id="ARBA00001947"/>
    </source>
</evidence>
<evidence type="ECO:0000256" key="4">
    <source>
        <dbReference type="ARBA" id="ARBA00022692"/>
    </source>
</evidence>
<feature type="transmembrane region" description="Helical" evidence="12">
    <location>
        <begin position="226"/>
        <end position="247"/>
    </location>
</feature>
<feature type="transmembrane region" description="Helical" evidence="12">
    <location>
        <begin position="16"/>
        <end position="42"/>
    </location>
</feature>
<feature type="compositionally biased region" description="Basic and acidic residues" evidence="11">
    <location>
        <begin position="336"/>
        <end position="361"/>
    </location>
</feature>
<keyword evidence="9" id="KW-0482">Metalloprotease</keyword>
<accession>A0A0G3G8A7</accession>
<name>A0A0G3G8A7_9GAMM</name>
<evidence type="ECO:0000256" key="7">
    <source>
        <dbReference type="ARBA" id="ARBA00022833"/>
    </source>
</evidence>
<evidence type="ECO:0000256" key="9">
    <source>
        <dbReference type="ARBA" id="ARBA00023049"/>
    </source>
</evidence>
<keyword evidence="6" id="KW-0378">Hydrolase</keyword>
<evidence type="ECO:0000259" key="13">
    <source>
        <dbReference type="Pfam" id="PF01435"/>
    </source>
</evidence>
<keyword evidence="8 12" id="KW-1133">Transmembrane helix</keyword>
<keyword evidence="15" id="KW-1185">Reference proteome</keyword>
<evidence type="ECO:0000256" key="11">
    <source>
        <dbReference type="SAM" id="MobiDB-lite"/>
    </source>
</evidence>
<keyword evidence="10 12" id="KW-0472">Membrane</keyword>
<evidence type="ECO:0000256" key="6">
    <source>
        <dbReference type="ARBA" id="ARBA00022801"/>
    </source>
</evidence>
<evidence type="ECO:0000256" key="12">
    <source>
        <dbReference type="SAM" id="Phobius"/>
    </source>
</evidence>
<keyword evidence="4 12" id="KW-0812">Transmembrane</keyword>
<dbReference type="KEGG" id="tvr:TVD_06860"/>
<keyword evidence="5" id="KW-0479">Metal-binding</keyword>
<evidence type="ECO:0000256" key="10">
    <source>
        <dbReference type="ARBA" id="ARBA00023136"/>
    </source>
</evidence>
<dbReference type="OrthoDB" id="15218at2"/>
<dbReference type="InterPro" id="IPR050083">
    <property type="entry name" value="HtpX_protease"/>
</dbReference>
<dbReference type="PANTHER" id="PTHR43221:SF2">
    <property type="entry name" value="PROTEASE HTPX HOMOLOG"/>
    <property type="match status" value="1"/>
</dbReference>
<dbReference type="Gene3D" id="3.30.2010.10">
    <property type="entry name" value="Metalloproteases ('zincins'), catalytic domain"/>
    <property type="match status" value="1"/>
</dbReference>
<dbReference type="CDD" id="cd07340">
    <property type="entry name" value="M48B_Htpx_like"/>
    <property type="match status" value="1"/>
</dbReference>
<gene>
    <name evidence="14" type="ORF">TVD_06860</name>
</gene>
<feature type="region of interest" description="Disordered" evidence="11">
    <location>
        <begin position="336"/>
        <end position="370"/>
    </location>
</feature>
<evidence type="ECO:0000256" key="8">
    <source>
        <dbReference type="ARBA" id="ARBA00022989"/>
    </source>
</evidence>
<dbReference type="RefSeq" id="WP_047251173.1">
    <property type="nucleotide sequence ID" value="NZ_CP011367.1"/>
</dbReference>
<evidence type="ECO:0000256" key="3">
    <source>
        <dbReference type="ARBA" id="ARBA00022670"/>
    </source>
</evidence>
<evidence type="ECO:0000256" key="2">
    <source>
        <dbReference type="ARBA" id="ARBA00022475"/>
    </source>
</evidence>
<dbReference type="InterPro" id="IPR001915">
    <property type="entry name" value="Peptidase_M48"/>
</dbReference>
<dbReference type="GO" id="GO:0004222">
    <property type="term" value="F:metalloendopeptidase activity"/>
    <property type="evidence" value="ECO:0007669"/>
    <property type="project" value="InterPro"/>
</dbReference>
<proteinExistence type="predicted"/>
<comment type="cofactor">
    <cofactor evidence="1">
        <name>Zn(2+)</name>
        <dbReference type="ChEBI" id="CHEBI:29105"/>
    </cofactor>
</comment>
<keyword evidence="3" id="KW-0645">Protease</keyword>
<protein>
    <submittedName>
        <fullName evidence="14">Peptidase M48</fullName>
    </submittedName>
</protein>
<feature type="transmembrane region" description="Helical" evidence="12">
    <location>
        <begin position="193"/>
        <end position="214"/>
    </location>
</feature>
<sequence length="655" mass="71074">MNFFEQQDRAQRRTRWLLFLFGLAVLAIVLVMNAIVLVVFGQAEPVAAGEPWLTREFLASNVAVMVWTTVLTVGLIGLGSLYRTLGLRDGGGAVARELGGTRVDGDTRDPLRRRLMNVVEEIAIASGVPVPEVYVLEQEAGINAFAAGYSPDDAAIAVTRGALEQLDRDELQGVVAHEFGHVLNGDMRLNIRLMGMLFGILVMALIGQRVLLAMSLSRNNRNAGGIVAAGVALIVVGYIGLFFGRWIRASVSRQREYLADASAVQFTRQPEGISGALKKIGAAHTELGADTEEVGHMLFASGAVSQMFSTHPPLVQRIQAIEPGFKPEELEAIREQMQKDAQARRVEKDAQAEAQERDRGSTEGPGGLLLNPERLMENIGDPGLSQILGAGLLVAAMPGPLERAAHSDAWGVDVLLYLLISNDPEVRDHQLLRIAGTRGAESESHVRTLLEAEPELRPDLRIPLLEMSFPVLRHRPREERRQLEGLIDELIRADGRVSAFEYATGRLLRRQLRDLEQPERARAGGRDRLARHAAHAQDTLAVLAHHGHPDDPDKARAALRAGVLALAIEEPTDEAIAAALERTADEAAWAEGLDRALEALDALRPADKQTLITAMLATITHGGQTIVAEVELLRAIAASLHVPLPVAEMPAADAE</sequence>
<feature type="domain" description="Peptidase M48" evidence="13">
    <location>
        <begin position="113"/>
        <end position="322"/>
    </location>
</feature>
<dbReference type="EMBL" id="CP011367">
    <property type="protein sequence ID" value="AKJ95096.1"/>
    <property type="molecule type" value="Genomic_DNA"/>
</dbReference>
<dbReference type="GO" id="GO:0006508">
    <property type="term" value="P:proteolysis"/>
    <property type="evidence" value="ECO:0007669"/>
    <property type="project" value="UniProtKB-KW"/>
</dbReference>
<organism evidence="14 15">
    <name type="scientific">Thioalkalivibrio versutus</name>
    <dbReference type="NCBI Taxonomy" id="106634"/>
    <lineage>
        <taxon>Bacteria</taxon>
        <taxon>Pseudomonadati</taxon>
        <taxon>Pseudomonadota</taxon>
        <taxon>Gammaproteobacteria</taxon>
        <taxon>Chromatiales</taxon>
        <taxon>Ectothiorhodospiraceae</taxon>
        <taxon>Thioalkalivibrio</taxon>
    </lineage>
</organism>
<evidence type="ECO:0000313" key="15">
    <source>
        <dbReference type="Proteomes" id="UP000064201"/>
    </source>
</evidence>
<feature type="transmembrane region" description="Helical" evidence="12">
    <location>
        <begin position="62"/>
        <end position="82"/>
    </location>
</feature>